<dbReference type="EMBL" id="CAJJDN010000124">
    <property type="protein sequence ID" value="CAD8120116.1"/>
    <property type="molecule type" value="Genomic_DNA"/>
</dbReference>
<dbReference type="AlphaFoldDB" id="A0A8S1QW64"/>
<evidence type="ECO:0000256" key="1">
    <source>
        <dbReference type="SAM" id="MobiDB-lite"/>
    </source>
</evidence>
<comment type="caution">
    <text evidence="2">The sequence shown here is derived from an EMBL/GenBank/DDBJ whole genome shotgun (WGS) entry which is preliminary data.</text>
</comment>
<evidence type="ECO:0000313" key="2">
    <source>
        <dbReference type="EMBL" id="CAD8120116.1"/>
    </source>
</evidence>
<name>A0A8S1QW64_9CILI</name>
<dbReference type="Proteomes" id="UP000692954">
    <property type="component" value="Unassembled WGS sequence"/>
</dbReference>
<accession>A0A8S1QW64</accession>
<evidence type="ECO:0000313" key="3">
    <source>
        <dbReference type="Proteomes" id="UP000692954"/>
    </source>
</evidence>
<dbReference type="OrthoDB" id="307754at2759"/>
<feature type="compositionally biased region" description="Low complexity" evidence="1">
    <location>
        <begin position="419"/>
        <end position="428"/>
    </location>
</feature>
<proteinExistence type="predicted"/>
<sequence length="457" mass="55863">MQPQIVDDCLHQQLRRIFSFPILSRNNFLLKKFDSSTGYIRLSCLAKENSFRQFLEYQNGLQNLVNVLIQFNYTNWVYDQTFNAVCPIFTKERKQVQILIQKNQVEEFKKFLQELEVKQEWEPMEAIYIPNKDMIKLFIVFETQEDAQYGFSKIQLSKSIYGIQNAKMEEVDYFAKFLSIVTTKQLQFQEQRMNNMRKYDDRNYDEIQNQFQIHQQYQQQSSQYVQQQQQPQQWQQQQTQQQQQQPQQPQQQQQQQTQSQQQQQQPQQQEQQQFYDYQSLDIVSQRLNQIRTKEKIELNFAPLQEQQFQFSFAPIFYPPQTEIPLNQQKLPEQEPIQVENLQEIPYVEQQSQQPEQRQEKETESNKENSVDKNHDKKYDEGGNEQYQKPYYQNRYQQKRRPYNDSHYHQNKYYEKGNNNRKAQQNYNNLEDDLKEFTGYKKYQQRPQKEYYEPKKES</sequence>
<keyword evidence="3" id="KW-1185">Reference proteome</keyword>
<gene>
    <name evidence="2" type="ORF">PSON_ATCC_30995.1.T1240130</name>
</gene>
<organism evidence="2 3">
    <name type="scientific">Paramecium sonneborni</name>
    <dbReference type="NCBI Taxonomy" id="65129"/>
    <lineage>
        <taxon>Eukaryota</taxon>
        <taxon>Sar</taxon>
        <taxon>Alveolata</taxon>
        <taxon>Ciliophora</taxon>
        <taxon>Intramacronucleata</taxon>
        <taxon>Oligohymenophorea</taxon>
        <taxon>Peniculida</taxon>
        <taxon>Parameciidae</taxon>
        <taxon>Paramecium</taxon>
    </lineage>
</organism>
<reference evidence="2" key="1">
    <citation type="submission" date="2021-01" db="EMBL/GenBank/DDBJ databases">
        <authorList>
            <consortium name="Genoscope - CEA"/>
            <person name="William W."/>
        </authorList>
    </citation>
    <scope>NUCLEOTIDE SEQUENCE</scope>
</reference>
<feature type="region of interest" description="Disordered" evidence="1">
    <location>
        <begin position="348"/>
        <end position="457"/>
    </location>
</feature>
<feature type="compositionally biased region" description="Basic and acidic residues" evidence="1">
    <location>
        <begin position="446"/>
        <end position="457"/>
    </location>
</feature>
<protein>
    <submittedName>
        <fullName evidence="2">Uncharacterized protein</fullName>
    </submittedName>
</protein>
<feature type="compositionally biased region" description="Basic and acidic residues" evidence="1">
    <location>
        <begin position="401"/>
        <end position="414"/>
    </location>
</feature>
<feature type="compositionally biased region" description="Basic and acidic residues" evidence="1">
    <location>
        <begin position="356"/>
        <end position="380"/>
    </location>
</feature>